<protein>
    <submittedName>
        <fullName evidence="9">Neuropeptide FF receptor 2</fullName>
    </submittedName>
</protein>
<evidence type="ECO:0000256" key="1">
    <source>
        <dbReference type="ARBA" id="ARBA00004651"/>
    </source>
</evidence>
<evidence type="ECO:0000256" key="6">
    <source>
        <dbReference type="ARBA" id="ARBA00023170"/>
    </source>
</evidence>
<dbReference type="InterPro" id="IPR017452">
    <property type="entry name" value="GPCR_Rhodpsn_7TM"/>
</dbReference>
<dbReference type="PRINTS" id="PR00237">
    <property type="entry name" value="GPCRRHODOPSN"/>
</dbReference>
<dbReference type="CDD" id="cd00637">
    <property type="entry name" value="7tm_classA_rhodopsin-like"/>
    <property type="match status" value="1"/>
</dbReference>
<evidence type="ECO:0000256" key="3">
    <source>
        <dbReference type="ARBA" id="ARBA00022692"/>
    </source>
</evidence>
<accession>A0AAD9VB35</accession>
<feature type="transmembrane region" description="Helical" evidence="7">
    <location>
        <begin position="252"/>
        <end position="275"/>
    </location>
</feature>
<dbReference type="GO" id="GO:0042277">
    <property type="term" value="F:peptide binding"/>
    <property type="evidence" value="ECO:0007669"/>
    <property type="project" value="TreeGrafter"/>
</dbReference>
<dbReference type="GO" id="GO:0032870">
    <property type="term" value="P:cellular response to hormone stimulus"/>
    <property type="evidence" value="ECO:0007669"/>
    <property type="project" value="TreeGrafter"/>
</dbReference>
<comment type="caution">
    <text evidence="9">The sequence shown here is derived from an EMBL/GenBank/DDBJ whole genome shotgun (WGS) entry which is preliminary data.</text>
</comment>
<dbReference type="SMART" id="SM01381">
    <property type="entry name" value="7TM_GPCR_Srsx"/>
    <property type="match status" value="1"/>
</dbReference>
<feature type="domain" description="G-protein coupled receptors family 1 profile" evidence="8">
    <location>
        <begin position="22"/>
        <end position="272"/>
    </location>
</feature>
<keyword evidence="5 7" id="KW-0472">Membrane</keyword>
<dbReference type="Proteomes" id="UP001249851">
    <property type="component" value="Unassembled WGS sequence"/>
</dbReference>
<feature type="transmembrane region" description="Helical" evidence="7">
    <location>
        <begin position="217"/>
        <end position="240"/>
    </location>
</feature>
<evidence type="ECO:0000256" key="2">
    <source>
        <dbReference type="ARBA" id="ARBA00022475"/>
    </source>
</evidence>
<dbReference type="Gene3D" id="1.20.1070.10">
    <property type="entry name" value="Rhodopsin 7-helix transmembrane proteins"/>
    <property type="match status" value="1"/>
</dbReference>
<dbReference type="PANTHER" id="PTHR24241:SF76">
    <property type="entry name" value="NEUROPEPTIDE SIFAMIDE RECEPTOR"/>
    <property type="match status" value="1"/>
</dbReference>
<name>A0AAD9VB35_ACRCE</name>
<feature type="transmembrane region" description="Helical" evidence="7">
    <location>
        <begin position="125"/>
        <end position="143"/>
    </location>
</feature>
<dbReference type="AlphaFoldDB" id="A0AAD9VB35"/>
<dbReference type="GO" id="GO:0005886">
    <property type="term" value="C:plasma membrane"/>
    <property type="evidence" value="ECO:0007669"/>
    <property type="project" value="UniProtKB-SubCell"/>
</dbReference>
<reference evidence="9" key="2">
    <citation type="journal article" date="2023" name="Science">
        <title>Genomic signatures of disease resistance in endangered staghorn corals.</title>
        <authorList>
            <person name="Vollmer S.V."/>
            <person name="Selwyn J.D."/>
            <person name="Despard B.A."/>
            <person name="Roesel C.L."/>
        </authorList>
    </citation>
    <scope>NUCLEOTIDE SEQUENCE</scope>
    <source>
        <strain evidence="9">K2</strain>
    </source>
</reference>
<comment type="subcellular location">
    <subcellularLocation>
        <location evidence="1">Cell membrane</location>
        <topology evidence="1">Multi-pass membrane protein</topology>
    </subcellularLocation>
</comment>
<dbReference type="EMBL" id="JARQWQ010000014">
    <property type="protein sequence ID" value="KAK2567557.1"/>
    <property type="molecule type" value="Genomic_DNA"/>
</dbReference>
<keyword evidence="4 7" id="KW-1133">Transmembrane helix</keyword>
<feature type="transmembrane region" description="Helical" evidence="7">
    <location>
        <begin position="42"/>
        <end position="69"/>
    </location>
</feature>
<dbReference type="GO" id="GO:0004930">
    <property type="term" value="F:G protein-coupled receptor activity"/>
    <property type="evidence" value="ECO:0007669"/>
    <property type="project" value="InterPro"/>
</dbReference>
<evidence type="ECO:0000313" key="9">
    <source>
        <dbReference type="EMBL" id="KAK2567557.1"/>
    </source>
</evidence>
<keyword evidence="2" id="KW-1003">Cell membrane</keyword>
<proteinExistence type="predicted"/>
<dbReference type="Pfam" id="PF00001">
    <property type="entry name" value="7tm_1"/>
    <property type="match status" value="1"/>
</dbReference>
<keyword evidence="10" id="KW-1185">Reference proteome</keyword>
<keyword evidence="3 7" id="KW-0812">Transmembrane</keyword>
<evidence type="ECO:0000256" key="4">
    <source>
        <dbReference type="ARBA" id="ARBA00022989"/>
    </source>
</evidence>
<dbReference type="PROSITE" id="PS50262">
    <property type="entry name" value="G_PROTEIN_RECEP_F1_2"/>
    <property type="match status" value="1"/>
</dbReference>
<keyword evidence="6 9" id="KW-0675">Receptor</keyword>
<reference evidence="9" key="1">
    <citation type="journal article" date="2023" name="G3 (Bethesda)">
        <title>Whole genome assembly and annotation of the endangered Caribbean coral Acropora cervicornis.</title>
        <authorList>
            <person name="Selwyn J.D."/>
            <person name="Vollmer S.V."/>
        </authorList>
    </citation>
    <scope>NUCLEOTIDE SEQUENCE</scope>
    <source>
        <strain evidence="9">K2</strain>
    </source>
</reference>
<dbReference type="SUPFAM" id="SSF81321">
    <property type="entry name" value="Family A G protein-coupled receptor-like"/>
    <property type="match status" value="1"/>
</dbReference>
<feature type="transmembrane region" description="Helical" evidence="7">
    <location>
        <begin position="89"/>
        <end position="113"/>
    </location>
</feature>
<dbReference type="PANTHER" id="PTHR24241">
    <property type="entry name" value="NEUROPEPTIDE RECEPTOR-RELATED G-PROTEIN COUPLED RECEPTOR"/>
    <property type="match status" value="1"/>
</dbReference>
<gene>
    <name evidence="9" type="ORF">P5673_008394</name>
</gene>
<evidence type="ECO:0000259" key="8">
    <source>
        <dbReference type="PROSITE" id="PS50262"/>
    </source>
</evidence>
<evidence type="ECO:0000256" key="5">
    <source>
        <dbReference type="ARBA" id="ARBA00023136"/>
    </source>
</evidence>
<evidence type="ECO:0000313" key="10">
    <source>
        <dbReference type="Proteomes" id="UP001249851"/>
    </source>
</evidence>
<dbReference type="InterPro" id="IPR000276">
    <property type="entry name" value="GPCR_Rhodpsn"/>
</dbReference>
<feature type="transmembrane region" description="Helical" evidence="7">
    <location>
        <begin position="163"/>
        <end position="187"/>
    </location>
</feature>
<evidence type="ECO:0000256" key="7">
    <source>
        <dbReference type="SAM" id="Phobius"/>
    </source>
</evidence>
<feature type="transmembrane region" description="Helical" evidence="7">
    <location>
        <begin position="6"/>
        <end position="30"/>
    </location>
</feature>
<sequence length="338" mass="37641">MSESHPAVATVMSLLVIASIMGNILVCTVIKKNRDMRTPINYLLVNLAVADILFAVFYIPKIILGQTFIEQPEGVAGGLLCTLLTNGTLAWVGASSTVLTLVAIATGRYYVVVYPYRNTGKITMCKLRFVLAGIWILSVILQIREFGKEVHNNTCIYLWSDEFVKGVSVVLHTFVFLSSVPMIFLYTRVVYTLWFKRNDDNKLTYHQQGVLKMRKRVTLMVITISVIFAVSWSTHSILHILDDVSAYALNPFAIPISHVTLMFNSAVNPFAYALINHRFKEKIKQMISCKQSRVQVVKESQGIEMGNKTTIPTPDPCSGQCGKATSNSVNTFTGIQSS</sequence>
<organism evidence="9 10">
    <name type="scientific">Acropora cervicornis</name>
    <name type="common">Staghorn coral</name>
    <dbReference type="NCBI Taxonomy" id="6130"/>
    <lineage>
        <taxon>Eukaryota</taxon>
        <taxon>Metazoa</taxon>
        <taxon>Cnidaria</taxon>
        <taxon>Anthozoa</taxon>
        <taxon>Hexacorallia</taxon>
        <taxon>Scleractinia</taxon>
        <taxon>Astrocoeniina</taxon>
        <taxon>Acroporidae</taxon>
        <taxon>Acropora</taxon>
    </lineage>
</organism>